<evidence type="ECO:0000313" key="1">
    <source>
        <dbReference type="EMBL" id="CAG8455282.1"/>
    </source>
</evidence>
<dbReference type="Proteomes" id="UP000789525">
    <property type="component" value="Unassembled WGS sequence"/>
</dbReference>
<organism evidence="1 2">
    <name type="scientific">Acaulospora colombiana</name>
    <dbReference type="NCBI Taxonomy" id="27376"/>
    <lineage>
        <taxon>Eukaryota</taxon>
        <taxon>Fungi</taxon>
        <taxon>Fungi incertae sedis</taxon>
        <taxon>Mucoromycota</taxon>
        <taxon>Glomeromycotina</taxon>
        <taxon>Glomeromycetes</taxon>
        <taxon>Diversisporales</taxon>
        <taxon>Acaulosporaceae</taxon>
        <taxon>Acaulospora</taxon>
    </lineage>
</organism>
<proteinExistence type="predicted"/>
<accession>A0ACA9K6D4</accession>
<dbReference type="EMBL" id="CAJVPT010001039">
    <property type="protein sequence ID" value="CAG8455282.1"/>
    <property type="molecule type" value="Genomic_DNA"/>
</dbReference>
<reference evidence="1" key="1">
    <citation type="submission" date="2021-06" db="EMBL/GenBank/DDBJ databases">
        <authorList>
            <person name="Kallberg Y."/>
            <person name="Tangrot J."/>
            <person name="Rosling A."/>
        </authorList>
    </citation>
    <scope>NUCLEOTIDE SEQUENCE</scope>
    <source>
        <strain evidence="1">CL356</strain>
    </source>
</reference>
<gene>
    <name evidence="1" type="ORF">ACOLOM_LOCUS936</name>
</gene>
<evidence type="ECO:0000313" key="2">
    <source>
        <dbReference type="Proteomes" id="UP000789525"/>
    </source>
</evidence>
<sequence>MPTVIRPVSNLERSYIILQSVSNYSNLGFTVRYKWDELYTLNSNTNSVNTELSKKLILQVLYPTLTNLLQDLPNLSVSIRNVNSAKPLFIGLDEIDLSSVVKFVSVSSSQDLEKLLEQEHDSKFNLEDETRPLWRVIVGINKYEISRDSSGNGEDSGVDVSEKTRRPDYDFCIVFCWNHVIGDEMSAFAIQGMFLKVLKQALQEYNATPKRTTQPYLPSSKILTKNMFTKMCDPIEDLRDLQPSLLTIIKEGCTEFLLPSFLQKQLTGQYWAGDKHINDTPYYQNRVKMFSLPQRSYEKLVAVIESNNSTFQSVLNTAVLFSSYHHLLTFGEIKSRKFRNRKRAITATSNNTLKIMTPVSLRNHITPELPWSTMGNFTAEFLFSQNAKTQVPKEQSGQQYQFLGVVSHEYKDLETFFRNKSKPYPNGRGFSIMPSNLGKFPNLEFELPEEPAPEVMLPVTLKSERQSSLLDLIEEDNKNSAFSSLSGNEYYGFGNNQSNYNSDSSFSDCSSSDAGDFGSASNWEVVDMIFSQSVWSDGPAICLNAVTYENRFNFTITYQEGSVDEDKVDRLGDGIVKCLRIVAERGDSDINDIIFM</sequence>
<keyword evidence="2" id="KW-1185">Reference proteome</keyword>
<comment type="caution">
    <text evidence="1">The sequence shown here is derived from an EMBL/GenBank/DDBJ whole genome shotgun (WGS) entry which is preliminary data.</text>
</comment>
<name>A0ACA9K6D4_9GLOM</name>
<protein>
    <submittedName>
        <fullName evidence="1">2662_t:CDS:1</fullName>
    </submittedName>
</protein>